<proteinExistence type="predicted"/>
<accession>A0ABQ8UMM8</accession>
<name>A0ABQ8UMM8_9EUKA</name>
<evidence type="ECO:0000313" key="2">
    <source>
        <dbReference type="Proteomes" id="UP001141327"/>
    </source>
</evidence>
<organism evidence="1 2">
    <name type="scientific">Paratrimastix pyriformis</name>
    <dbReference type="NCBI Taxonomy" id="342808"/>
    <lineage>
        <taxon>Eukaryota</taxon>
        <taxon>Metamonada</taxon>
        <taxon>Preaxostyla</taxon>
        <taxon>Paratrimastigidae</taxon>
        <taxon>Paratrimastix</taxon>
    </lineage>
</organism>
<reference evidence="1" key="1">
    <citation type="journal article" date="2022" name="bioRxiv">
        <title>Genomics of Preaxostyla Flagellates Illuminates Evolutionary Transitions and the Path Towards Mitochondrial Loss.</title>
        <authorList>
            <person name="Novak L.V.F."/>
            <person name="Treitli S.C."/>
            <person name="Pyrih J."/>
            <person name="Halakuc P."/>
            <person name="Pipaliya S.V."/>
            <person name="Vacek V."/>
            <person name="Brzon O."/>
            <person name="Soukal P."/>
            <person name="Eme L."/>
            <person name="Dacks J.B."/>
            <person name="Karnkowska A."/>
            <person name="Elias M."/>
            <person name="Hampl V."/>
        </authorList>
    </citation>
    <scope>NUCLEOTIDE SEQUENCE</scope>
    <source>
        <strain evidence="1">RCP-MX</strain>
    </source>
</reference>
<dbReference type="EMBL" id="JAPMOS010000036">
    <property type="protein sequence ID" value="KAJ4458010.1"/>
    <property type="molecule type" value="Genomic_DNA"/>
</dbReference>
<comment type="caution">
    <text evidence="1">The sequence shown here is derived from an EMBL/GenBank/DDBJ whole genome shotgun (WGS) entry which is preliminary data.</text>
</comment>
<evidence type="ECO:0000313" key="1">
    <source>
        <dbReference type="EMBL" id="KAJ4458010.1"/>
    </source>
</evidence>
<gene>
    <name evidence="1" type="ORF">PAPYR_6411</name>
</gene>
<keyword evidence="2" id="KW-1185">Reference proteome</keyword>
<sequence>MGRPLAGNSQFVRRWVAKQFVYKTRYQILPWIWVFAGPTVSLNLEILIPEDIVATLRASGILDDTHDAEDDI</sequence>
<protein>
    <submittedName>
        <fullName evidence="1">Uncharacterized protein</fullName>
    </submittedName>
</protein>
<dbReference type="Proteomes" id="UP001141327">
    <property type="component" value="Unassembled WGS sequence"/>
</dbReference>